<organism evidence="2 3">
    <name type="scientific">Aspergillus heteromorphus CBS 117.55</name>
    <dbReference type="NCBI Taxonomy" id="1448321"/>
    <lineage>
        <taxon>Eukaryota</taxon>
        <taxon>Fungi</taxon>
        <taxon>Dikarya</taxon>
        <taxon>Ascomycota</taxon>
        <taxon>Pezizomycotina</taxon>
        <taxon>Eurotiomycetes</taxon>
        <taxon>Eurotiomycetidae</taxon>
        <taxon>Eurotiales</taxon>
        <taxon>Aspergillaceae</taxon>
        <taxon>Aspergillus</taxon>
        <taxon>Aspergillus subgen. Circumdati</taxon>
    </lineage>
</organism>
<dbReference type="EMBL" id="MSFL01000014">
    <property type="protein sequence ID" value="PWY80501.1"/>
    <property type="molecule type" value="Genomic_DNA"/>
</dbReference>
<protein>
    <submittedName>
        <fullName evidence="2">Uncharacterized protein</fullName>
    </submittedName>
</protein>
<reference evidence="2 3" key="1">
    <citation type="submission" date="2016-12" db="EMBL/GenBank/DDBJ databases">
        <title>The genomes of Aspergillus section Nigri reveals drivers in fungal speciation.</title>
        <authorList>
            <consortium name="DOE Joint Genome Institute"/>
            <person name="Vesth T.C."/>
            <person name="Nybo J."/>
            <person name="Theobald S."/>
            <person name="Brandl J."/>
            <person name="Frisvad J.C."/>
            <person name="Nielsen K.F."/>
            <person name="Lyhne E.K."/>
            <person name="Kogle M.E."/>
            <person name="Kuo A."/>
            <person name="Riley R."/>
            <person name="Clum A."/>
            <person name="Nolan M."/>
            <person name="Lipzen A."/>
            <person name="Salamov A."/>
            <person name="Henrissat B."/>
            <person name="Wiebenga A."/>
            <person name="De Vries R.P."/>
            <person name="Grigoriev I.V."/>
            <person name="Mortensen U.H."/>
            <person name="Andersen M.R."/>
            <person name="Baker S.E."/>
        </authorList>
    </citation>
    <scope>NUCLEOTIDE SEQUENCE [LARGE SCALE GENOMIC DNA]</scope>
    <source>
        <strain evidence="2 3">CBS 117.55</strain>
    </source>
</reference>
<accession>A0A317W4L0</accession>
<gene>
    <name evidence="2" type="ORF">BO70DRAFT_44747</name>
</gene>
<feature type="region of interest" description="Disordered" evidence="1">
    <location>
        <begin position="79"/>
        <end position="127"/>
    </location>
</feature>
<feature type="region of interest" description="Disordered" evidence="1">
    <location>
        <begin position="1"/>
        <end position="33"/>
    </location>
</feature>
<evidence type="ECO:0000313" key="2">
    <source>
        <dbReference type="EMBL" id="PWY80501.1"/>
    </source>
</evidence>
<dbReference type="GeneID" id="37070692"/>
<evidence type="ECO:0000313" key="3">
    <source>
        <dbReference type="Proteomes" id="UP000247233"/>
    </source>
</evidence>
<proteinExistence type="predicted"/>
<dbReference type="VEuPathDB" id="FungiDB:BO70DRAFT_44747"/>
<dbReference type="AlphaFoldDB" id="A0A317W4L0"/>
<keyword evidence="3" id="KW-1185">Reference proteome</keyword>
<comment type="caution">
    <text evidence="2">The sequence shown here is derived from an EMBL/GenBank/DDBJ whole genome shotgun (WGS) entry which is preliminary data.</text>
</comment>
<dbReference type="Proteomes" id="UP000247233">
    <property type="component" value="Unassembled WGS sequence"/>
</dbReference>
<evidence type="ECO:0000256" key="1">
    <source>
        <dbReference type="SAM" id="MobiDB-lite"/>
    </source>
</evidence>
<dbReference type="RefSeq" id="XP_025398804.1">
    <property type="nucleotide sequence ID" value="XM_025548455.1"/>
</dbReference>
<sequence length="141" mass="15944">MLYASYPISHNGHPHPLPSHRVEPTHRLHSPTPPSLVDGIQQEHTPPHKSLTRIAGCRYNRRPPLRLRHGHAFLSAIHTEPTPSIAERTLPPPRDQCPRSHLRRRDRYNQPPLPGLPAAQMAQPARFHTNPVTCRGVAVRT</sequence>
<name>A0A317W4L0_9EURO</name>